<dbReference type="AlphaFoldDB" id="A0A0A1U7H7"/>
<dbReference type="GO" id="GO:0003725">
    <property type="term" value="F:double-stranded RNA binding"/>
    <property type="evidence" value="ECO:0007669"/>
    <property type="project" value="TreeGrafter"/>
</dbReference>
<dbReference type="GO" id="GO:0006396">
    <property type="term" value="P:RNA processing"/>
    <property type="evidence" value="ECO:0007669"/>
    <property type="project" value="InterPro"/>
</dbReference>
<dbReference type="PROSITE" id="PS50141">
    <property type="entry name" value="A_DEAMIN_EDITASE"/>
    <property type="match status" value="1"/>
</dbReference>
<dbReference type="RefSeq" id="XP_004254707.1">
    <property type="nucleotide sequence ID" value="XM_004254659.1"/>
</dbReference>
<dbReference type="SMART" id="SM00552">
    <property type="entry name" value="ADEAMc"/>
    <property type="match status" value="1"/>
</dbReference>
<dbReference type="GO" id="GO:0005737">
    <property type="term" value="C:cytoplasm"/>
    <property type="evidence" value="ECO:0007669"/>
    <property type="project" value="TreeGrafter"/>
</dbReference>
<organism evidence="2 3">
    <name type="scientific">Entamoeba invadens IP1</name>
    <dbReference type="NCBI Taxonomy" id="370355"/>
    <lineage>
        <taxon>Eukaryota</taxon>
        <taxon>Amoebozoa</taxon>
        <taxon>Evosea</taxon>
        <taxon>Archamoebae</taxon>
        <taxon>Mastigamoebida</taxon>
        <taxon>Entamoebidae</taxon>
        <taxon>Entamoeba</taxon>
    </lineage>
</organism>
<reference evidence="2 3" key="1">
    <citation type="submission" date="2012-10" db="EMBL/GenBank/DDBJ databases">
        <authorList>
            <person name="Zafar N."/>
            <person name="Inman J."/>
            <person name="Hall N."/>
            <person name="Lorenzi H."/>
            <person name="Caler E."/>
        </authorList>
    </citation>
    <scope>NUCLEOTIDE SEQUENCE [LARGE SCALE GENOMIC DNA]</scope>
    <source>
        <strain evidence="2 3">IP1</strain>
    </source>
</reference>
<dbReference type="VEuPathDB" id="AmoebaDB:EIN_275230"/>
<dbReference type="KEGG" id="eiv:EIN_275230"/>
<dbReference type="GO" id="GO:0005730">
    <property type="term" value="C:nucleolus"/>
    <property type="evidence" value="ECO:0007669"/>
    <property type="project" value="TreeGrafter"/>
</dbReference>
<dbReference type="OMA" id="KHATNEY"/>
<dbReference type="GO" id="GO:0003726">
    <property type="term" value="F:double-stranded RNA adenosine deaminase activity"/>
    <property type="evidence" value="ECO:0007669"/>
    <property type="project" value="TreeGrafter"/>
</dbReference>
<sequence length="361" mass="41153">MERPDWLDGTILKLVEKLREEYKKLPAKGKEQENEWSILSSFFIVNPKLQEVDFICLGTGNKCLSFSHHSQTAVNDSHAEIITKRIFQLFLSEDYKNKNSKYFEKDQKTGKFRIKSTYKIIMYITEVPCGDCCISKDLEINDKSEIETGAKRLVDGDIKRTVSLWEEDDINSSLGKTRIKPGRGEKSLSMSCSDKILKWNLIGLQGSILSKYYTKIRPDIILVEGPLNIESLARGINERSIKMNAIFLEKNMSVLPPSFVFEVMRSNIVKKEKKSLSPAGTSINYCYLQSLGEEVTVSARGVKFGAGKNVNKKQMSRLSPLLMKEKFDETFGCNETSKDEQYELEKKLFKESVDGGWTVKV</sequence>
<dbReference type="EMBL" id="KB206783">
    <property type="protein sequence ID" value="ELP87936.1"/>
    <property type="molecule type" value="Genomic_DNA"/>
</dbReference>
<feature type="domain" description="A to I editase" evidence="1">
    <location>
        <begin position="56"/>
        <end position="327"/>
    </location>
</feature>
<proteinExistence type="predicted"/>
<evidence type="ECO:0000313" key="2">
    <source>
        <dbReference type="EMBL" id="ELP87936.1"/>
    </source>
</evidence>
<evidence type="ECO:0000259" key="1">
    <source>
        <dbReference type="PROSITE" id="PS50141"/>
    </source>
</evidence>
<evidence type="ECO:0000313" key="3">
    <source>
        <dbReference type="Proteomes" id="UP000014680"/>
    </source>
</evidence>
<keyword evidence="3" id="KW-1185">Reference proteome</keyword>
<dbReference type="GO" id="GO:0006382">
    <property type="term" value="P:adenosine to inosine editing"/>
    <property type="evidence" value="ECO:0007669"/>
    <property type="project" value="TreeGrafter"/>
</dbReference>
<dbReference type="PANTHER" id="PTHR10910">
    <property type="entry name" value="EUKARYOTE SPECIFIC DSRNA BINDING PROTEIN"/>
    <property type="match status" value="1"/>
</dbReference>
<dbReference type="InterPro" id="IPR002466">
    <property type="entry name" value="A_deamin"/>
</dbReference>
<name>A0A0A1U7H7_ENTIV</name>
<gene>
    <name evidence="2" type="ORF">EIN_275230</name>
</gene>
<dbReference type="GO" id="GO:0008251">
    <property type="term" value="F:tRNA-specific adenosine deaminase activity"/>
    <property type="evidence" value="ECO:0007669"/>
    <property type="project" value="TreeGrafter"/>
</dbReference>
<accession>A0A0A1U7H7</accession>
<dbReference type="Proteomes" id="UP000014680">
    <property type="component" value="Unassembled WGS sequence"/>
</dbReference>
<protein>
    <submittedName>
        <fullName evidence="2">tRNA-specific adenosine deaminase, putative</fullName>
    </submittedName>
</protein>
<dbReference type="OrthoDB" id="416253at2759"/>
<dbReference type="Pfam" id="PF02137">
    <property type="entry name" value="A_deamin"/>
    <property type="match status" value="1"/>
</dbReference>
<dbReference type="PANTHER" id="PTHR10910:SF62">
    <property type="entry name" value="AT07585P-RELATED"/>
    <property type="match status" value="1"/>
</dbReference>
<dbReference type="GeneID" id="14886820"/>